<name>A0A2S1ZSE6_NILLU</name>
<feature type="compositionally biased region" description="Gly residues" evidence="3">
    <location>
        <begin position="235"/>
        <end position="249"/>
    </location>
</feature>
<dbReference type="AlphaFoldDB" id="A0A2S1ZSE6"/>
<dbReference type="EMBL" id="MF942854">
    <property type="protein sequence ID" value="AWK28377.1"/>
    <property type="molecule type" value="mRNA"/>
</dbReference>
<dbReference type="GO" id="GO:0042302">
    <property type="term" value="F:structural constituent of cuticle"/>
    <property type="evidence" value="ECO:0007669"/>
    <property type="project" value="UniProtKB-UniRule"/>
</dbReference>
<evidence type="ECO:0000256" key="3">
    <source>
        <dbReference type="SAM" id="MobiDB-lite"/>
    </source>
</evidence>
<feature type="chain" id="PRO_5015528049" evidence="4">
    <location>
        <begin position="23"/>
        <end position="265"/>
    </location>
</feature>
<keyword evidence="4" id="KW-0732">Signal</keyword>
<dbReference type="PANTHER" id="PTHR12236">
    <property type="entry name" value="STRUCTURAL CONTITUENT OF CUTICLE"/>
    <property type="match status" value="1"/>
</dbReference>
<dbReference type="Pfam" id="PF00379">
    <property type="entry name" value="Chitin_bind_4"/>
    <property type="match status" value="1"/>
</dbReference>
<evidence type="ECO:0000256" key="2">
    <source>
        <dbReference type="PROSITE-ProRule" id="PRU00497"/>
    </source>
</evidence>
<dbReference type="PROSITE" id="PS51155">
    <property type="entry name" value="CHIT_BIND_RR_2"/>
    <property type="match status" value="1"/>
</dbReference>
<reference evidence="5" key="2">
    <citation type="journal article" date="2018" name="Proc. Natl. Acad. Sci. U.S.A.">
        <title>A comprehensive omics analysis and functional survey of cuticular proteins in the brown planthopper.</title>
        <authorList>
            <person name="Pan P.L."/>
            <person name="Ye Y.X."/>
            <person name="Lou Y.H."/>
            <person name="Lu J.B."/>
            <person name="Cheng C."/>
            <person name="Shen Y."/>
            <person name="Moussian B."/>
            <person name="Zhang C.X."/>
        </authorList>
    </citation>
    <scope>NUCLEOTIDE SEQUENCE</scope>
    <source>
        <strain evidence="5">NlugCpr81</strain>
    </source>
</reference>
<dbReference type="GO" id="GO:0031012">
    <property type="term" value="C:extracellular matrix"/>
    <property type="evidence" value="ECO:0007669"/>
    <property type="project" value="TreeGrafter"/>
</dbReference>
<proteinExistence type="evidence at transcript level"/>
<evidence type="ECO:0000256" key="4">
    <source>
        <dbReference type="SAM" id="SignalP"/>
    </source>
</evidence>
<dbReference type="InterPro" id="IPR031311">
    <property type="entry name" value="CHIT_BIND_RR_consensus"/>
</dbReference>
<keyword evidence="1 2" id="KW-0193">Cuticle</keyword>
<sequence>MGLPLLKICTTLALSLSTWVYADHIGSSYGAPSHNGGGGSSYGAPSFGGGGGSSYGAPSFGGGGGGAITSAYSIPSSAYGAPSAGYSGGGGGGGYGDGDHGRHEQYEHPKPYEFGYSVKDPHTGSDFKQQETSDGHTVRGQYKVHLPDGRVQIVTYTADWKTGFHADVKYEGEAVYPSTYGHSGGGGGYGGGSSTYGVPSTSFSHGGGGDYGGSGVSTAVGTSYNNLGGGGHGGGGGGYSSSSGGGGYPSAGYHQSESSYSVPGY</sequence>
<dbReference type="RefSeq" id="XP_022203847.2">
    <property type="nucleotide sequence ID" value="XM_022348155.2"/>
</dbReference>
<dbReference type="PANTHER" id="PTHR12236:SF79">
    <property type="entry name" value="CUTICULAR PROTEIN 50CB-RELATED"/>
    <property type="match status" value="1"/>
</dbReference>
<dbReference type="OrthoDB" id="6365837at2759"/>
<accession>A0A2S1ZSE6</accession>
<evidence type="ECO:0000256" key="1">
    <source>
        <dbReference type="ARBA" id="ARBA00022460"/>
    </source>
</evidence>
<dbReference type="GO" id="GO:0005615">
    <property type="term" value="C:extracellular space"/>
    <property type="evidence" value="ECO:0007669"/>
    <property type="project" value="TreeGrafter"/>
</dbReference>
<dbReference type="PROSITE" id="PS00233">
    <property type="entry name" value="CHIT_BIND_RR_1"/>
    <property type="match status" value="1"/>
</dbReference>
<reference evidence="5" key="1">
    <citation type="submission" date="2017-09" db="EMBL/GenBank/DDBJ databases">
        <authorList>
            <person name="Ehlers B."/>
            <person name="Leendertz F.H."/>
        </authorList>
    </citation>
    <scope>NUCLEOTIDE SEQUENCE</scope>
    <source>
        <strain evidence="5">NlugCpr81</strain>
    </source>
</reference>
<dbReference type="KEGG" id="nlu:111060487"/>
<dbReference type="InterPro" id="IPR051217">
    <property type="entry name" value="Insect_Cuticle_Struc_Prot"/>
</dbReference>
<protein>
    <submittedName>
        <fullName evidence="5">Cuticular protein</fullName>
    </submittedName>
</protein>
<dbReference type="GeneID" id="111060487"/>
<dbReference type="InterPro" id="IPR000618">
    <property type="entry name" value="Insect_cuticle"/>
</dbReference>
<feature type="signal peptide" evidence="4">
    <location>
        <begin position="1"/>
        <end position="22"/>
    </location>
</feature>
<evidence type="ECO:0000313" key="5">
    <source>
        <dbReference type="EMBL" id="AWK28377.1"/>
    </source>
</evidence>
<organism evidence="5">
    <name type="scientific">Nilaparvata lugens</name>
    <name type="common">Brown planthopper</name>
    <dbReference type="NCBI Taxonomy" id="108931"/>
    <lineage>
        <taxon>Eukaryota</taxon>
        <taxon>Metazoa</taxon>
        <taxon>Ecdysozoa</taxon>
        <taxon>Arthropoda</taxon>
        <taxon>Hexapoda</taxon>
        <taxon>Insecta</taxon>
        <taxon>Pterygota</taxon>
        <taxon>Neoptera</taxon>
        <taxon>Paraneoptera</taxon>
        <taxon>Hemiptera</taxon>
        <taxon>Auchenorrhyncha</taxon>
        <taxon>Fulgoroidea</taxon>
        <taxon>Delphacidae</taxon>
        <taxon>Delphacinae</taxon>
        <taxon>Nilaparvata</taxon>
    </lineage>
</organism>
<feature type="region of interest" description="Disordered" evidence="3">
    <location>
        <begin position="235"/>
        <end position="265"/>
    </location>
</feature>
<feature type="compositionally biased region" description="Polar residues" evidence="3">
    <location>
        <begin position="255"/>
        <end position="265"/>
    </location>
</feature>